<evidence type="ECO:0000313" key="1">
    <source>
        <dbReference type="EMBL" id="JAE17790.1"/>
    </source>
</evidence>
<dbReference type="EMBL" id="GBRH01180106">
    <property type="protein sequence ID" value="JAE17790.1"/>
    <property type="molecule type" value="Transcribed_RNA"/>
</dbReference>
<organism evidence="1">
    <name type="scientific">Arundo donax</name>
    <name type="common">Giant reed</name>
    <name type="synonym">Donax arundinaceus</name>
    <dbReference type="NCBI Taxonomy" id="35708"/>
    <lineage>
        <taxon>Eukaryota</taxon>
        <taxon>Viridiplantae</taxon>
        <taxon>Streptophyta</taxon>
        <taxon>Embryophyta</taxon>
        <taxon>Tracheophyta</taxon>
        <taxon>Spermatophyta</taxon>
        <taxon>Magnoliopsida</taxon>
        <taxon>Liliopsida</taxon>
        <taxon>Poales</taxon>
        <taxon>Poaceae</taxon>
        <taxon>PACMAD clade</taxon>
        <taxon>Arundinoideae</taxon>
        <taxon>Arundineae</taxon>
        <taxon>Arundo</taxon>
    </lineage>
</organism>
<name>A0A0A9FY67_ARUDO</name>
<protein>
    <submittedName>
        <fullName evidence="1">Uncharacterized protein</fullName>
    </submittedName>
</protein>
<sequence>MSYKSQQLEIKRTNWSCWFCIIAQLKYHKMQYMLKLDLIYLTKASVLAKYYHHMCTYAKKKETKALHMFL</sequence>
<proteinExistence type="predicted"/>
<dbReference type="AlphaFoldDB" id="A0A0A9FY67"/>
<reference evidence="1" key="2">
    <citation type="journal article" date="2015" name="Data Brief">
        <title>Shoot transcriptome of the giant reed, Arundo donax.</title>
        <authorList>
            <person name="Barrero R.A."/>
            <person name="Guerrero F.D."/>
            <person name="Moolhuijzen P."/>
            <person name="Goolsby J.A."/>
            <person name="Tidwell J."/>
            <person name="Bellgard S.E."/>
            <person name="Bellgard M.I."/>
        </authorList>
    </citation>
    <scope>NUCLEOTIDE SEQUENCE</scope>
    <source>
        <tissue evidence="1">Shoot tissue taken approximately 20 cm above the soil surface</tissue>
    </source>
</reference>
<accession>A0A0A9FY67</accession>
<reference evidence="1" key="1">
    <citation type="submission" date="2014-09" db="EMBL/GenBank/DDBJ databases">
        <authorList>
            <person name="Magalhaes I.L.F."/>
            <person name="Oliveira U."/>
            <person name="Santos F.R."/>
            <person name="Vidigal T.H.D.A."/>
            <person name="Brescovit A.D."/>
            <person name="Santos A.J."/>
        </authorList>
    </citation>
    <scope>NUCLEOTIDE SEQUENCE</scope>
    <source>
        <tissue evidence="1">Shoot tissue taken approximately 20 cm above the soil surface</tissue>
    </source>
</reference>